<dbReference type="GO" id="GO:0020037">
    <property type="term" value="F:heme binding"/>
    <property type="evidence" value="ECO:0007669"/>
    <property type="project" value="InterPro"/>
</dbReference>
<evidence type="ECO:0000256" key="5">
    <source>
        <dbReference type="ARBA" id="ARBA00022617"/>
    </source>
</evidence>
<dbReference type="GO" id="GO:0009055">
    <property type="term" value="F:electron transfer activity"/>
    <property type="evidence" value="ECO:0007669"/>
    <property type="project" value="InterPro"/>
</dbReference>
<dbReference type="InterPro" id="IPR011990">
    <property type="entry name" value="TPR-like_helical_dom_sf"/>
</dbReference>
<comment type="caution">
    <text evidence="12">The sequence shown here is derived from an EMBL/GenBank/DDBJ whole genome shotgun (WGS) entry which is preliminary data.</text>
</comment>
<dbReference type="InterPro" id="IPR036280">
    <property type="entry name" value="Multihaem_cyt_sf"/>
</dbReference>
<keyword evidence="7" id="KW-0677">Repeat</keyword>
<evidence type="ECO:0000256" key="11">
    <source>
        <dbReference type="PROSITE-ProRule" id="PRU00339"/>
    </source>
</evidence>
<evidence type="ECO:0000256" key="3">
    <source>
        <dbReference type="ARBA" id="ARBA00022448"/>
    </source>
</evidence>
<gene>
    <name evidence="12" type="ORF">FLL46_03040</name>
</gene>
<name>A0A545UI21_9GAMM</name>
<proteinExistence type="predicted"/>
<organism evidence="12 13">
    <name type="scientific">Aliikangiella coralliicola</name>
    <dbReference type="NCBI Taxonomy" id="2592383"/>
    <lineage>
        <taxon>Bacteria</taxon>
        <taxon>Pseudomonadati</taxon>
        <taxon>Pseudomonadota</taxon>
        <taxon>Gammaproteobacteria</taxon>
        <taxon>Oceanospirillales</taxon>
        <taxon>Pleioneaceae</taxon>
        <taxon>Aliikangiella</taxon>
    </lineage>
</organism>
<dbReference type="AlphaFoldDB" id="A0A545UI21"/>
<dbReference type="Gene3D" id="1.10.468.10">
    <property type="entry name" value="Photosynthetic Reaction Center, subunit C, domain 2"/>
    <property type="match status" value="1"/>
</dbReference>
<feature type="repeat" description="TPR" evidence="11">
    <location>
        <begin position="207"/>
        <end position="240"/>
    </location>
</feature>
<accession>A0A545UI21</accession>
<dbReference type="Gene3D" id="1.25.40.10">
    <property type="entry name" value="Tetratricopeptide repeat domain"/>
    <property type="match status" value="1"/>
</dbReference>
<keyword evidence="10" id="KW-0408">Iron</keyword>
<dbReference type="SMART" id="SM00028">
    <property type="entry name" value="TPR"/>
    <property type="match status" value="1"/>
</dbReference>
<dbReference type="InterPro" id="IPR023119">
    <property type="entry name" value="Multihaem_cyt_PRC_cyt_su-like"/>
</dbReference>
<dbReference type="EMBL" id="VIKS01000002">
    <property type="protein sequence ID" value="TQV89117.1"/>
    <property type="molecule type" value="Genomic_DNA"/>
</dbReference>
<keyword evidence="13" id="KW-1185">Reference proteome</keyword>
<keyword evidence="8 11" id="KW-0802">TPR repeat</keyword>
<dbReference type="NCBIfam" id="NF033196">
    <property type="entry name" value="c_type_nonphoto"/>
    <property type="match status" value="1"/>
</dbReference>
<dbReference type="GO" id="GO:0019684">
    <property type="term" value="P:photosynthesis, light reaction"/>
    <property type="evidence" value="ECO:0007669"/>
    <property type="project" value="InterPro"/>
</dbReference>
<sequence>MQLKTVFVCLFIFLSLLIENNFAAERKSIFSSPKNLKVLPKDIKPEQLAEKMKSITLGLGLRCHHCHVGEANKPLQTYDFAADDKALKKKARIMLKMVKQLNEVEVRKLDQIAAADRVEIRCVTCHRGQQKPRLIQDVLSEQFAEKGISGVINSYAELRKKYYGGHTFDFSENVLPMFAQSQLSQPQSHDDAVKLLEANSQYFPDSYFGFFSLGAAYQAKGNNAKAREAYEKALQLNPKAVFIKKRIDSLAKTPGGQK</sequence>
<evidence type="ECO:0000313" key="13">
    <source>
        <dbReference type="Proteomes" id="UP000315439"/>
    </source>
</evidence>
<dbReference type="InterPro" id="IPR013105">
    <property type="entry name" value="TPR_2"/>
</dbReference>
<keyword evidence="9" id="KW-0249">Electron transport</keyword>
<evidence type="ECO:0000256" key="7">
    <source>
        <dbReference type="ARBA" id="ARBA00022737"/>
    </source>
</evidence>
<evidence type="ECO:0000256" key="6">
    <source>
        <dbReference type="ARBA" id="ARBA00022723"/>
    </source>
</evidence>
<keyword evidence="4" id="KW-0602">Photosynthesis</keyword>
<evidence type="ECO:0000256" key="1">
    <source>
        <dbReference type="ARBA" id="ARBA00003196"/>
    </source>
</evidence>
<evidence type="ECO:0000256" key="9">
    <source>
        <dbReference type="ARBA" id="ARBA00022982"/>
    </source>
</evidence>
<dbReference type="Proteomes" id="UP000315439">
    <property type="component" value="Unassembled WGS sequence"/>
</dbReference>
<dbReference type="Pfam" id="PF07719">
    <property type="entry name" value="TPR_2"/>
    <property type="match status" value="1"/>
</dbReference>
<evidence type="ECO:0000256" key="10">
    <source>
        <dbReference type="ARBA" id="ARBA00023004"/>
    </source>
</evidence>
<dbReference type="InterPro" id="IPR019734">
    <property type="entry name" value="TPR_rpt"/>
</dbReference>
<dbReference type="PROSITE" id="PS50293">
    <property type="entry name" value="TPR_REGION"/>
    <property type="match status" value="1"/>
</dbReference>
<keyword evidence="6" id="KW-0479">Metal-binding</keyword>
<comment type="function">
    <text evidence="1">The reaction center of purple bacteria contains a tightly bound cytochrome molecule which re-reduces the photo oxidized primary electron donor.</text>
</comment>
<dbReference type="GO" id="GO:0030077">
    <property type="term" value="C:plasma membrane light-harvesting complex"/>
    <property type="evidence" value="ECO:0007669"/>
    <property type="project" value="InterPro"/>
</dbReference>
<dbReference type="SUPFAM" id="SSF48452">
    <property type="entry name" value="TPR-like"/>
    <property type="match status" value="1"/>
</dbReference>
<dbReference type="Pfam" id="PF02276">
    <property type="entry name" value="CytoC_RC"/>
    <property type="match status" value="1"/>
</dbReference>
<dbReference type="OrthoDB" id="951235at2"/>
<dbReference type="SUPFAM" id="SSF48695">
    <property type="entry name" value="Multiheme cytochromes"/>
    <property type="match status" value="1"/>
</dbReference>
<dbReference type="InterPro" id="IPR003158">
    <property type="entry name" value="Photosyn_RC_cyt_c-su"/>
</dbReference>
<evidence type="ECO:0000256" key="2">
    <source>
        <dbReference type="ARBA" id="ARBA00015978"/>
    </source>
</evidence>
<protein>
    <recommendedName>
        <fullName evidence="2">Photosynthetic reaction center cytochrome c subunit</fullName>
    </recommendedName>
</protein>
<dbReference type="RefSeq" id="WP_142891967.1">
    <property type="nucleotide sequence ID" value="NZ_ML660161.1"/>
</dbReference>
<reference evidence="12 13" key="1">
    <citation type="submission" date="2019-07" db="EMBL/GenBank/DDBJ databases">
        <title>Draft genome for Aliikangiella sp. M105.</title>
        <authorList>
            <person name="Wang G."/>
        </authorList>
    </citation>
    <scope>NUCLEOTIDE SEQUENCE [LARGE SCALE GENOMIC DNA]</scope>
    <source>
        <strain evidence="12 13">M105</strain>
    </source>
</reference>
<keyword evidence="3" id="KW-0813">Transport</keyword>
<dbReference type="GO" id="GO:0005506">
    <property type="term" value="F:iron ion binding"/>
    <property type="evidence" value="ECO:0007669"/>
    <property type="project" value="InterPro"/>
</dbReference>
<evidence type="ECO:0000256" key="8">
    <source>
        <dbReference type="ARBA" id="ARBA00022803"/>
    </source>
</evidence>
<evidence type="ECO:0000313" key="12">
    <source>
        <dbReference type="EMBL" id="TQV89117.1"/>
    </source>
</evidence>
<keyword evidence="5" id="KW-0349">Heme</keyword>
<evidence type="ECO:0000256" key="4">
    <source>
        <dbReference type="ARBA" id="ARBA00022531"/>
    </source>
</evidence>
<dbReference type="PROSITE" id="PS50005">
    <property type="entry name" value="TPR"/>
    <property type="match status" value="1"/>
</dbReference>